<name>A0A9J5ZET8_SOLCO</name>
<proteinExistence type="predicted"/>
<keyword evidence="2" id="KW-1185">Reference proteome</keyword>
<accession>A0A9J5ZET8</accession>
<dbReference type="Proteomes" id="UP000824120">
    <property type="component" value="Chromosome 4"/>
</dbReference>
<evidence type="ECO:0000313" key="1">
    <source>
        <dbReference type="EMBL" id="KAG5610933.1"/>
    </source>
</evidence>
<dbReference type="AlphaFoldDB" id="A0A9J5ZET8"/>
<protein>
    <submittedName>
        <fullName evidence="1">Uncharacterized protein</fullName>
    </submittedName>
</protein>
<evidence type="ECO:0000313" key="2">
    <source>
        <dbReference type="Proteomes" id="UP000824120"/>
    </source>
</evidence>
<dbReference type="EMBL" id="JACXVP010000004">
    <property type="protein sequence ID" value="KAG5610933.1"/>
    <property type="molecule type" value="Genomic_DNA"/>
</dbReference>
<organism evidence="1 2">
    <name type="scientific">Solanum commersonii</name>
    <name type="common">Commerson's wild potato</name>
    <name type="synonym">Commerson's nightshade</name>
    <dbReference type="NCBI Taxonomy" id="4109"/>
    <lineage>
        <taxon>Eukaryota</taxon>
        <taxon>Viridiplantae</taxon>
        <taxon>Streptophyta</taxon>
        <taxon>Embryophyta</taxon>
        <taxon>Tracheophyta</taxon>
        <taxon>Spermatophyta</taxon>
        <taxon>Magnoliopsida</taxon>
        <taxon>eudicotyledons</taxon>
        <taxon>Gunneridae</taxon>
        <taxon>Pentapetalae</taxon>
        <taxon>asterids</taxon>
        <taxon>lamiids</taxon>
        <taxon>Solanales</taxon>
        <taxon>Solanaceae</taxon>
        <taxon>Solanoideae</taxon>
        <taxon>Solaneae</taxon>
        <taxon>Solanum</taxon>
    </lineage>
</organism>
<comment type="caution">
    <text evidence="1">The sequence shown here is derived from an EMBL/GenBank/DDBJ whole genome shotgun (WGS) entry which is preliminary data.</text>
</comment>
<sequence>MKVVWDSDLFLMCQRLCLLNYGGNLEPKSFCGLIFYGTSIVKHIDPKWYIGKGVLKTGNLCWKLEILWIKTYDQHYNTYEDVKQLLIQVINQIHRVLVVVGKSEKWDKAWWMLTSNGKFTIKSAWEALRRRSSDQEEMKFIW</sequence>
<gene>
    <name evidence="1" type="ORF">H5410_022214</name>
</gene>
<reference evidence="1 2" key="1">
    <citation type="submission" date="2020-09" db="EMBL/GenBank/DDBJ databases">
        <title>De no assembly of potato wild relative species, Solanum commersonii.</title>
        <authorList>
            <person name="Cho K."/>
        </authorList>
    </citation>
    <scope>NUCLEOTIDE SEQUENCE [LARGE SCALE GENOMIC DNA]</scope>
    <source>
        <strain evidence="1">LZ3.2</strain>
        <tissue evidence="1">Leaf</tissue>
    </source>
</reference>